<evidence type="ECO:0000256" key="1">
    <source>
        <dbReference type="SAM" id="Coils"/>
    </source>
</evidence>
<organism evidence="3 4">
    <name type="scientific">Chrysochromulina tobinii</name>
    <dbReference type="NCBI Taxonomy" id="1460289"/>
    <lineage>
        <taxon>Eukaryota</taxon>
        <taxon>Haptista</taxon>
        <taxon>Haptophyta</taxon>
        <taxon>Prymnesiophyceae</taxon>
        <taxon>Prymnesiales</taxon>
        <taxon>Chrysochromulinaceae</taxon>
        <taxon>Chrysochromulina</taxon>
    </lineage>
</organism>
<reference evidence="4" key="1">
    <citation type="journal article" date="2015" name="PLoS Genet.">
        <title>Genome Sequence and Transcriptome Analyses of Chrysochromulina tobin: Metabolic Tools for Enhanced Algal Fitness in the Prominent Order Prymnesiales (Haptophyceae).</title>
        <authorList>
            <person name="Hovde B.T."/>
            <person name="Deodato C.R."/>
            <person name="Hunsperger H.M."/>
            <person name="Ryken S.A."/>
            <person name="Yost W."/>
            <person name="Jha R.K."/>
            <person name="Patterson J."/>
            <person name="Monnat R.J. Jr."/>
            <person name="Barlow S.B."/>
            <person name="Starkenburg S.R."/>
            <person name="Cattolico R.A."/>
        </authorList>
    </citation>
    <scope>NUCLEOTIDE SEQUENCE</scope>
    <source>
        <strain evidence="4">CCMP291</strain>
    </source>
</reference>
<accession>A0A0M0J614</accession>
<evidence type="ECO:0000256" key="2">
    <source>
        <dbReference type="SAM" id="MobiDB-lite"/>
    </source>
</evidence>
<protein>
    <submittedName>
        <fullName evidence="3">Uncharacterized protein</fullName>
    </submittedName>
</protein>
<comment type="caution">
    <text evidence="3">The sequence shown here is derived from an EMBL/GenBank/DDBJ whole genome shotgun (WGS) entry which is preliminary data.</text>
</comment>
<name>A0A0M0J614_9EUKA</name>
<dbReference type="EMBL" id="JWZX01003315">
    <property type="protein sequence ID" value="KOO22039.1"/>
    <property type="molecule type" value="Genomic_DNA"/>
</dbReference>
<evidence type="ECO:0000313" key="4">
    <source>
        <dbReference type="Proteomes" id="UP000037460"/>
    </source>
</evidence>
<proteinExistence type="predicted"/>
<feature type="region of interest" description="Disordered" evidence="2">
    <location>
        <begin position="217"/>
        <end position="251"/>
    </location>
</feature>
<dbReference type="AlphaFoldDB" id="A0A0M0J614"/>
<dbReference type="Proteomes" id="UP000037460">
    <property type="component" value="Unassembled WGS sequence"/>
</dbReference>
<feature type="coiled-coil region" evidence="1">
    <location>
        <begin position="157"/>
        <end position="184"/>
    </location>
</feature>
<sequence>MKLLVGDALVLRGLPHHVAAVCDVKGGALCITPAKERKGGAELKRQRLSMVTSASRLASTLQGLARQKLALRLEHREAHAALVIQIEWATFAAKKRQSELVRFKERSQRALKAAVLVVPSSVNSVALGAASRAAPIVYPVEEVAVAAVDEAVAAEKAAAETAAAEEAEAEKAVAEKAAAEAARGVASDEEDEEDEVPAGAAAFAAAFAMASKEAEKEALRDELARELPPSARPGQATSPPVMRTGGFCAAAPTSSWAGHLEIV</sequence>
<evidence type="ECO:0000313" key="3">
    <source>
        <dbReference type="EMBL" id="KOO22039.1"/>
    </source>
</evidence>
<gene>
    <name evidence="3" type="ORF">Ctob_002944</name>
</gene>
<keyword evidence="1" id="KW-0175">Coiled coil</keyword>
<keyword evidence="4" id="KW-1185">Reference proteome</keyword>